<dbReference type="EC" id="1.-.-.-" evidence="3"/>
<dbReference type="Gene3D" id="3.40.50.720">
    <property type="entry name" value="NAD(P)-binding Rossmann-like Domain"/>
    <property type="match status" value="1"/>
</dbReference>
<dbReference type="InterPro" id="IPR050700">
    <property type="entry name" value="YIM1/Zinc_Alcohol_DH_Fams"/>
</dbReference>
<dbReference type="InterPro" id="IPR011032">
    <property type="entry name" value="GroES-like_sf"/>
</dbReference>
<dbReference type="RefSeq" id="WP_395419408.1">
    <property type="nucleotide sequence ID" value="NZ_JBIPKE010000020.1"/>
</dbReference>
<dbReference type="GO" id="GO:0016491">
    <property type="term" value="F:oxidoreductase activity"/>
    <property type="evidence" value="ECO:0007669"/>
    <property type="project" value="UniProtKB-KW"/>
</dbReference>
<keyword evidence="4" id="KW-1185">Reference proteome</keyword>
<accession>A0ABW7NEN0</accession>
<dbReference type="Pfam" id="PF13602">
    <property type="entry name" value="ADH_zinc_N_2"/>
    <property type="match status" value="1"/>
</dbReference>
<proteinExistence type="predicted"/>
<evidence type="ECO:0000313" key="3">
    <source>
        <dbReference type="EMBL" id="MFH6985947.1"/>
    </source>
</evidence>
<dbReference type="PROSITE" id="PS01162">
    <property type="entry name" value="QOR_ZETA_CRYSTAL"/>
    <property type="match status" value="1"/>
</dbReference>
<dbReference type="SUPFAM" id="SSF51735">
    <property type="entry name" value="NAD(P)-binding Rossmann-fold domains"/>
    <property type="match status" value="1"/>
</dbReference>
<gene>
    <name evidence="3" type="ORF">ACHKAR_21010</name>
</gene>
<evidence type="ECO:0000313" key="4">
    <source>
        <dbReference type="Proteomes" id="UP001610063"/>
    </source>
</evidence>
<dbReference type="SMART" id="SM00829">
    <property type="entry name" value="PKS_ER"/>
    <property type="match status" value="1"/>
</dbReference>
<dbReference type="PANTHER" id="PTHR11695">
    <property type="entry name" value="ALCOHOL DEHYDROGENASE RELATED"/>
    <property type="match status" value="1"/>
</dbReference>
<dbReference type="Proteomes" id="UP001610063">
    <property type="component" value="Unassembled WGS sequence"/>
</dbReference>
<dbReference type="InterPro" id="IPR013154">
    <property type="entry name" value="ADH-like_N"/>
</dbReference>
<protein>
    <submittedName>
        <fullName evidence="3">NADP-dependent oxidoreductase</fullName>
        <ecNumber evidence="3">1.-.-.-</ecNumber>
    </submittedName>
</protein>
<dbReference type="PANTHER" id="PTHR11695:SF294">
    <property type="entry name" value="RETICULON-4-INTERACTING PROTEIN 1, MITOCHONDRIAL"/>
    <property type="match status" value="1"/>
</dbReference>
<sequence>MQAIILDEPGGIEQLQVTFVNSPKIQDDEVLVQVKAISINPVDVKTRAGKGVYGRLKDHSPLVIGWDISGVVTKTGSAVKEFEVGDEVFGMVNFPGHGQAYAEYVAAPANQLALKPSEISHEEAAVTTLAALTAYQAMIHQYPVKAGDRVLIHAASGGVGHFAVQLAKHLGAYVIGTSSAANRDFVLGLGADEHIDYRSVKFEEATSEIDFVLDTIGGENIDRSLEVVKPGGTIISIPTGLNAEVSQKAKDKGVNGFFFLVQSSGKDMKALAGLLENGHLKPHVSASFPFDEMSKAHELQETAHVIGKLVVTLND</sequence>
<dbReference type="Pfam" id="PF08240">
    <property type="entry name" value="ADH_N"/>
    <property type="match status" value="1"/>
</dbReference>
<evidence type="ECO:0000256" key="1">
    <source>
        <dbReference type="ARBA" id="ARBA00023002"/>
    </source>
</evidence>
<feature type="domain" description="Enoyl reductase (ER)" evidence="2">
    <location>
        <begin position="10"/>
        <end position="311"/>
    </location>
</feature>
<evidence type="ECO:0000259" key="2">
    <source>
        <dbReference type="SMART" id="SM00829"/>
    </source>
</evidence>
<dbReference type="EMBL" id="JBIPKE010000020">
    <property type="protein sequence ID" value="MFH6985947.1"/>
    <property type="molecule type" value="Genomic_DNA"/>
</dbReference>
<dbReference type="Gene3D" id="3.90.180.10">
    <property type="entry name" value="Medium-chain alcohol dehydrogenases, catalytic domain"/>
    <property type="match status" value="1"/>
</dbReference>
<reference evidence="3 4" key="1">
    <citation type="journal article" date="2013" name="Int. J. Syst. Evol. Microbiol.">
        <title>Marinoscillum luteum sp. nov., isolated from marine sediment.</title>
        <authorList>
            <person name="Cha I.T."/>
            <person name="Park S.J."/>
            <person name="Kim S.J."/>
            <person name="Kim J.G."/>
            <person name="Jung M.Y."/>
            <person name="Shin K.S."/>
            <person name="Kwon K.K."/>
            <person name="Yang S.H."/>
            <person name="Seo Y.S."/>
            <person name="Rhee S.K."/>
        </authorList>
    </citation>
    <scope>NUCLEOTIDE SEQUENCE [LARGE SCALE GENOMIC DNA]</scope>
    <source>
        <strain evidence="3 4">KCTC 23939</strain>
    </source>
</reference>
<comment type="caution">
    <text evidence="3">The sequence shown here is derived from an EMBL/GenBank/DDBJ whole genome shotgun (WGS) entry which is preliminary data.</text>
</comment>
<dbReference type="CDD" id="cd05289">
    <property type="entry name" value="MDR_like_2"/>
    <property type="match status" value="1"/>
</dbReference>
<dbReference type="SUPFAM" id="SSF50129">
    <property type="entry name" value="GroES-like"/>
    <property type="match status" value="1"/>
</dbReference>
<dbReference type="InterPro" id="IPR036291">
    <property type="entry name" value="NAD(P)-bd_dom_sf"/>
</dbReference>
<dbReference type="InterPro" id="IPR020843">
    <property type="entry name" value="ER"/>
</dbReference>
<name>A0ABW7NEN0_9BACT</name>
<keyword evidence="1 3" id="KW-0560">Oxidoreductase</keyword>
<dbReference type="InterPro" id="IPR002364">
    <property type="entry name" value="Quin_OxRdtase/zeta-crystal_CS"/>
</dbReference>
<organism evidence="3 4">
    <name type="scientific">Marinoscillum luteum</name>
    <dbReference type="NCBI Taxonomy" id="861051"/>
    <lineage>
        <taxon>Bacteria</taxon>
        <taxon>Pseudomonadati</taxon>
        <taxon>Bacteroidota</taxon>
        <taxon>Cytophagia</taxon>
        <taxon>Cytophagales</taxon>
        <taxon>Reichenbachiellaceae</taxon>
        <taxon>Marinoscillum</taxon>
    </lineage>
</organism>